<evidence type="ECO:0000256" key="12">
    <source>
        <dbReference type="ARBA" id="ARBA00041185"/>
    </source>
</evidence>
<gene>
    <name evidence="18" type="ordered locus">UCYN_08780</name>
</gene>
<dbReference type="InterPro" id="IPR018365">
    <property type="entry name" value="Cell_cycle_FtsW-rel_CS"/>
</dbReference>
<feature type="transmembrane region" description="Helical" evidence="17">
    <location>
        <begin position="315"/>
        <end position="336"/>
    </location>
</feature>
<keyword evidence="6" id="KW-0573">Peptidoglycan synthesis</keyword>
<evidence type="ECO:0000256" key="6">
    <source>
        <dbReference type="ARBA" id="ARBA00022984"/>
    </source>
</evidence>
<organism evidence="19">
    <name type="scientific">Atelocyanobacterium thalassa (isolate ALOHA)</name>
    <dbReference type="NCBI Taxonomy" id="1453429"/>
    <lineage>
        <taxon>Bacteria</taxon>
        <taxon>Bacillati</taxon>
        <taxon>Cyanobacteriota</taxon>
        <taxon>Cyanophyceae</taxon>
        <taxon>Oscillatoriophycideae</taxon>
        <taxon>Chroococcales</taxon>
        <taxon>Aphanothecaceae</taxon>
        <taxon>Candidatus Atelocyanobacterium</taxon>
        <taxon>Candidatus Atelocyanobacterium thalassae</taxon>
    </lineage>
</organism>
<evidence type="ECO:0000256" key="3">
    <source>
        <dbReference type="ARBA" id="ARBA00022679"/>
    </source>
</evidence>
<keyword evidence="5" id="KW-0133">Cell shape</keyword>
<dbReference type="GO" id="GO:0008360">
    <property type="term" value="P:regulation of cell shape"/>
    <property type="evidence" value="ECO:0007669"/>
    <property type="project" value="UniProtKB-KW"/>
</dbReference>
<dbReference type="GO" id="GO:0032153">
    <property type="term" value="C:cell division site"/>
    <property type="evidence" value="ECO:0007669"/>
    <property type="project" value="TreeGrafter"/>
</dbReference>
<reference evidence="18 19" key="1">
    <citation type="journal article" date="2010" name="Nature">
        <title>Metabolic streamlining in an open-ocean nitrogen-fixing cyanobacterium.</title>
        <authorList>
            <person name="Tripp H.J."/>
            <person name="Bench S.R."/>
            <person name="Turk K.A."/>
            <person name="Foster R.A."/>
            <person name="Desany B.A."/>
            <person name="Niazi F."/>
            <person name="Affourtit J.P."/>
            <person name="Zehr J.P."/>
        </authorList>
    </citation>
    <scope>NUCLEOTIDE SEQUENCE [LARGE SCALE GENOMIC DNA]</scope>
    <source>
        <strain evidence="19">ALOHA</strain>
    </source>
</reference>
<dbReference type="GO" id="GO:0009252">
    <property type="term" value="P:peptidoglycan biosynthetic process"/>
    <property type="evidence" value="ECO:0007669"/>
    <property type="project" value="UniProtKB-KW"/>
</dbReference>
<dbReference type="STRING" id="1453429.UCYN_08780"/>
<dbReference type="HOGENOM" id="CLU_029243_1_1_3"/>
<keyword evidence="18" id="KW-0132">Cell division</keyword>
<feature type="transmembrane region" description="Helical" evidence="17">
    <location>
        <begin position="348"/>
        <end position="370"/>
    </location>
</feature>
<evidence type="ECO:0000256" key="8">
    <source>
        <dbReference type="ARBA" id="ARBA00023136"/>
    </source>
</evidence>
<dbReference type="Proteomes" id="UP000001405">
    <property type="component" value="Chromosome"/>
</dbReference>
<comment type="subcellular location">
    <subcellularLocation>
        <location evidence="1">Membrane</location>
        <topology evidence="1">Multi-pass membrane protein</topology>
    </subcellularLocation>
</comment>
<dbReference type="EC" id="2.4.99.28" evidence="14"/>
<feature type="transmembrane region" description="Helical" evidence="17">
    <location>
        <begin position="237"/>
        <end position="257"/>
    </location>
</feature>
<evidence type="ECO:0000256" key="1">
    <source>
        <dbReference type="ARBA" id="ARBA00004141"/>
    </source>
</evidence>
<dbReference type="GO" id="GO:0005886">
    <property type="term" value="C:plasma membrane"/>
    <property type="evidence" value="ECO:0007669"/>
    <property type="project" value="TreeGrafter"/>
</dbReference>
<dbReference type="EMBL" id="CP001842">
    <property type="protein sequence ID" value="ADB95562.1"/>
    <property type="molecule type" value="Genomic_DNA"/>
</dbReference>
<evidence type="ECO:0000256" key="4">
    <source>
        <dbReference type="ARBA" id="ARBA00022692"/>
    </source>
</evidence>
<evidence type="ECO:0000256" key="11">
    <source>
        <dbReference type="ARBA" id="ARBA00038053"/>
    </source>
</evidence>
<dbReference type="InterPro" id="IPR001182">
    <property type="entry name" value="FtsW/RodA"/>
</dbReference>
<feature type="transmembrane region" description="Helical" evidence="17">
    <location>
        <begin position="191"/>
        <end position="211"/>
    </location>
</feature>
<feature type="transmembrane region" description="Helical" evidence="17">
    <location>
        <begin position="155"/>
        <end position="185"/>
    </location>
</feature>
<evidence type="ECO:0000256" key="5">
    <source>
        <dbReference type="ARBA" id="ARBA00022960"/>
    </source>
</evidence>
<evidence type="ECO:0000256" key="13">
    <source>
        <dbReference type="ARBA" id="ARBA00041418"/>
    </source>
</evidence>
<feature type="transmembrane region" description="Helical" evidence="17">
    <location>
        <begin position="56"/>
        <end position="75"/>
    </location>
</feature>
<comment type="similarity">
    <text evidence="11">Belongs to the SEDS family. FtsW subfamily.</text>
</comment>
<evidence type="ECO:0000256" key="15">
    <source>
        <dbReference type="ARBA" id="ARBA00049902"/>
    </source>
</evidence>
<evidence type="ECO:0000256" key="16">
    <source>
        <dbReference type="ARBA" id="ARBA00049966"/>
    </source>
</evidence>
<keyword evidence="8 17" id="KW-0472">Membrane</keyword>
<evidence type="ECO:0000256" key="2">
    <source>
        <dbReference type="ARBA" id="ARBA00022676"/>
    </source>
</evidence>
<dbReference type="RefSeq" id="WP_012954249.1">
    <property type="nucleotide sequence ID" value="NC_013771.1"/>
</dbReference>
<dbReference type="GO" id="GO:0008955">
    <property type="term" value="F:peptidoglycan glycosyltransferase activity"/>
    <property type="evidence" value="ECO:0007669"/>
    <property type="project" value="UniProtKB-EC"/>
</dbReference>
<name>D3EQ12_ATETH</name>
<keyword evidence="19" id="KW-1185">Reference proteome</keyword>
<comment type="function">
    <text evidence="16">Peptidoglycan polymerase that is essential for cell division.</text>
</comment>
<proteinExistence type="inferred from homology"/>
<dbReference type="GO" id="GO:0015648">
    <property type="term" value="F:lipid-linked peptidoglycan transporter activity"/>
    <property type="evidence" value="ECO:0007669"/>
    <property type="project" value="TreeGrafter"/>
</dbReference>
<keyword evidence="4 17" id="KW-0812">Transmembrane</keyword>
<dbReference type="KEGG" id="cyu:UCYN_08780"/>
<dbReference type="AlphaFoldDB" id="D3EQ12"/>
<accession>D3EQ12</accession>
<keyword evidence="2" id="KW-0328">Glycosyltransferase</keyword>
<evidence type="ECO:0000256" key="9">
    <source>
        <dbReference type="ARBA" id="ARBA00032370"/>
    </source>
</evidence>
<dbReference type="PROSITE" id="PS00428">
    <property type="entry name" value="FTSW_RODA_SPOVE"/>
    <property type="match status" value="1"/>
</dbReference>
<keyword evidence="18" id="KW-0131">Cell cycle</keyword>
<dbReference type="PANTHER" id="PTHR30474">
    <property type="entry name" value="CELL CYCLE PROTEIN"/>
    <property type="match status" value="1"/>
</dbReference>
<evidence type="ECO:0000256" key="7">
    <source>
        <dbReference type="ARBA" id="ARBA00022989"/>
    </source>
</evidence>
<comment type="catalytic activity">
    <reaction evidence="15">
        <text>[GlcNAc-(1-&gt;4)-Mur2Ac(oyl-L-Ala-gamma-D-Glu-L-Lys-D-Ala-D-Ala)](n)-di-trans,octa-cis-undecaprenyl diphosphate + beta-D-GlcNAc-(1-&gt;4)-Mur2Ac(oyl-L-Ala-gamma-D-Glu-L-Lys-D-Ala-D-Ala)-di-trans,octa-cis-undecaprenyl diphosphate = [GlcNAc-(1-&gt;4)-Mur2Ac(oyl-L-Ala-gamma-D-Glu-L-Lys-D-Ala-D-Ala)](n+1)-di-trans,octa-cis-undecaprenyl diphosphate + di-trans,octa-cis-undecaprenyl diphosphate + H(+)</text>
        <dbReference type="Rhea" id="RHEA:23708"/>
        <dbReference type="Rhea" id="RHEA-COMP:9602"/>
        <dbReference type="Rhea" id="RHEA-COMP:9603"/>
        <dbReference type="ChEBI" id="CHEBI:15378"/>
        <dbReference type="ChEBI" id="CHEBI:58405"/>
        <dbReference type="ChEBI" id="CHEBI:60033"/>
        <dbReference type="ChEBI" id="CHEBI:78435"/>
        <dbReference type="EC" id="2.4.99.28"/>
    </reaction>
</comment>
<sequence length="385" mass="43280">MFNFFIPIIDPSIKEWSKEARFLRWLTFLWLFLGIIALFSASYHSAQQDFGNGFHYIIRQTIWIWIGLQGFNIIVKMPLKYLMKFVPFFIFFLLSLILLTKTGLGHTVNGATRWIKIGPAIIQPSELIKPFLVLQSAYIFGFWHRHSLRIKIQWILIFSAVLAGILIQPNLSTTALCGISLWLIALASGIPVRYLITAAASGLSAASFSVYTHRYQLKRILSFLDPWKDEIAKTDGYQLIQSLIAVGSGGIFGLGYGQSIQKWSYLPIHYTDFIFSVYAEEFGFIGSIFLLLLLFVYATFTLKILINCTHPVKRLIAVGSMIMMVGQALLNIGVTIGLLPTTGLPLPLWSYGGSSIIASLTLSGLLIRVIRENGEDPIVRIDKSE</sequence>
<dbReference type="GO" id="GO:0051301">
    <property type="term" value="P:cell division"/>
    <property type="evidence" value="ECO:0007669"/>
    <property type="project" value="UniProtKB-KW"/>
</dbReference>
<evidence type="ECO:0000256" key="14">
    <source>
        <dbReference type="ARBA" id="ARBA00044770"/>
    </source>
</evidence>
<feature type="transmembrane region" description="Helical" evidence="17">
    <location>
        <begin position="22"/>
        <end position="44"/>
    </location>
</feature>
<dbReference type="PANTHER" id="PTHR30474:SF2">
    <property type="entry name" value="PEPTIDOGLYCAN GLYCOSYLTRANSFERASE FTSW-RELATED"/>
    <property type="match status" value="1"/>
</dbReference>
<evidence type="ECO:0000313" key="19">
    <source>
        <dbReference type="Proteomes" id="UP000001405"/>
    </source>
</evidence>
<dbReference type="PATRIC" id="fig|713887.8.peg.817"/>
<keyword evidence="7 17" id="KW-1133">Transmembrane helix</keyword>
<feature type="transmembrane region" description="Helical" evidence="17">
    <location>
        <begin position="282"/>
        <end position="306"/>
    </location>
</feature>
<evidence type="ECO:0000256" key="10">
    <source>
        <dbReference type="ARBA" id="ARBA00033270"/>
    </source>
</evidence>
<feature type="transmembrane region" description="Helical" evidence="17">
    <location>
        <begin position="120"/>
        <end position="143"/>
    </location>
</feature>
<feature type="transmembrane region" description="Helical" evidence="17">
    <location>
        <begin position="82"/>
        <end position="100"/>
    </location>
</feature>
<protein>
    <recommendedName>
        <fullName evidence="12">Probable peptidoglycan glycosyltransferase FtsW</fullName>
        <ecNumber evidence="14">2.4.99.28</ecNumber>
    </recommendedName>
    <alternativeName>
        <fullName evidence="13">Cell division protein FtsW</fullName>
    </alternativeName>
    <alternativeName>
        <fullName evidence="10">Cell wall polymerase</fullName>
    </alternativeName>
    <alternativeName>
        <fullName evidence="9">Peptidoglycan polymerase</fullName>
    </alternativeName>
</protein>
<keyword evidence="3" id="KW-0808">Transferase</keyword>
<evidence type="ECO:0000256" key="17">
    <source>
        <dbReference type="SAM" id="Phobius"/>
    </source>
</evidence>
<evidence type="ECO:0000313" key="18">
    <source>
        <dbReference type="EMBL" id="ADB95562.1"/>
    </source>
</evidence>
<dbReference type="OrthoDB" id="9768187at2"/>
<dbReference type="Pfam" id="PF01098">
    <property type="entry name" value="FTSW_RODA_SPOVE"/>
    <property type="match status" value="1"/>
</dbReference>